<feature type="compositionally biased region" description="Low complexity" evidence="9">
    <location>
        <begin position="66"/>
        <end position="78"/>
    </location>
</feature>
<evidence type="ECO:0000256" key="1">
    <source>
        <dbReference type="ARBA" id="ARBA00004123"/>
    </source>
</evidence>
<feature type="region of interest" description="Disordered" evidence="9">
    <location>
        <begin position="66"/>
        <end position="114"/>
    </location>
</feature>
<comment type="caution">
    <text evidence="10">The sequence shown here is derived from an EMBL/GenBank/DDBJ whole genome shotgun (WGS) entry which is preliminary data.</text>
</comment>
<keyword evidence="4 8" id="KW-0805">Transcription regulation</keyword>
<evidence type="ECO:0000256" key="2">
    <source>
        <dbReference type="ARBA" id="ARBA00005635"/>
    </source>
</evidence>
<evidence type="ECO:0000256" key="5">
    <source>
        <dbReference type="ARBA" id="ARBA00023163"/>
    </source>
</evidence>
<accession>A0A9P6PSS9</accession>
<dbReference type="GO" id="GO:0016592">
    <property type="term" value="C:mediator complex"/>
    <property type="evidence" value="ECO:0007669"/>
    <property type="project" value="InterPro"/>
</dbReference>
<evidence type="ECO:0000256" key="4">
    <source>
        <dbReference type="ARBA" id="ARBA00023015"/>
    </source>
</evidence>
<feature type="compositionally biased region" description="Low complexity" evidence="9">
    <location>
        <begin position="100"/>
        <end position="114"/>
    </location>
</feature>
<evidence type="ECO:0000256" key="8">
    <source>
        <dbReference type="RuleBase" id="RU364140"/>
    </source>
</evidence>
<sequence>MESQQPEKRIKLFLERSIERLPFDITQKAEEIYLPDGDPAEKLKRKIKTIADAAGDNYDQFTDNVVSSQEAGQQQQEGDTVALAKDKDSSTVAEEKDAEAMVAPSAPPAASAVANTRVTSPQGIYAKLWHAQSEIGMALDVLNIIIASYQVPAGATGSAGIVTSLPNPNTPLTALPPGSLKCEYVPRTPLPVSTQIANEKLALGGKKHHLRNASDILMQGAQKLKKVMADEDQFWAGALRLRKNNWCIVSGKPGSGHHHHHHHQGSHHQHHHHHGNRLASGSHLFVHYGFRDVGSLYGERAYAELVRNQTAASDTGVTGKAKSIELHIPNKTGKVLIMSLVQQGAPHIQEPRKGSKYRDKRTLHCQLLEAQDTLIDGELFHELINEARTMGHSISIVNNEIFLPINDELELKIAYRAPTPEDRATTSLLSPPSPPSLSSSPSLAATTATLSSSPHSFAAGPKCLEGTAHILQCAMHLLLHRRHRQNIRERSDSFFKSSRPGGGRTAGSFGQIQQTLQQRPSTMLSMTLQVLQYYSFSRRIREVVDRITRHLKQSWWESISVHSVDVKLPPSSANPLSRQSAATTTMPSYGMGSAVSIRMGSQAPAVRFVMRSHPAPGVVFQLPDRPSAPIMHVAEFERVLEQEMVDRAMGRICEVVNSIESWIDSLPGFQSPKFVIDIERRCIGVFQIPPHSGVVGTRTAKM</sequence>
<proteinExistence type="inferred from homology"/>
<feature type="compositionally biased region" description="Basic and acidic residues" evidence="9">
    <location>
        <begin position="84"/>
        <end position="99"/>
    </location>
</feature>
<keyword evidence="11" id="KW-1185">Reference proteome</keyword>
<comment type="function">
    <text evidence="8">Component of the Mediator complex, a coactivator involved in the regulated transcription of nearly all RNA polymerase II-dependent genes. Mediator functions as a bridge to convey information from gene-specific regulatory proteins to the basal RNA polymerase II transcription machinery. Mediator is recruited to promoters by direct interactions with regulatory proteins and serves as a scaffold for the assembly of a functional preinitiation complex with RNA polymerase II and the general transcription factors.</text>
</comment>
<name>A0A9P6PSS9_9FUNG</name>
<evidence type="ECO:0000256" key="7">
    <source>
        <dbReference type="ARBA" id="ARBA00032014"/>
    </source>
</evidence>
<protein>
    <recommendedName>
        <fullName evidence="3 8">Mediator of RNA polymerase II transcription subunit 17</fullName>
    </recommendedName>
    <alternativeName>
        <fullName evidence="7 8">Mediator complex subunit 17</fullName>
    </alternativeName>
</protein>
<feature type="region of interest" description="Disordered" evidence="9">
    <location>
        <begin position="489"/>
        <end position="508"/>
    </location>
</feature>
<feature type="compositionally biased region" description="Low complexity" evidence="9">
    <location>
        <begin position="425"/>
        <end position="445"/>
    </location>
</feature>
<dbReference type="PANTHER" id="PTHR13114:SF7">
    <property type="entry name" value="MEDIATOR OF RNA POLYMERASE II TRANSCRIPTION SUBUNIT 17"/>
    <property type="match status" value="1"/>
</dbReference>
<evidence type="ECO:0000256" key="6">
    <source>
        <dbReference type="ARBA" id="ARBA00023242"/>
    </source>
</evidence>
<dbReference type="InterPro" id="IPR019313">
    <property type="entry name" value="Mediator_Med17"/>
</dbReference>
<dbReference type="Pfam" id="PF10156">
    <property type="entry name" value="Med17"/>
    <property type="match status" value="1"/>
</dbReference>
<dbReference type="GO" id="GO:0003712">
    <property type="term" value="F:transcription coregulator activity"/>
    <property type="evidence" value="ECO:0007669"/>
    <property type="project" value="InterPro"/>
</dbReference>
<dbReference type="GO" id="GO:0006357">
    <property type="term" value="P:regulation of transcription by RNA polymerase II"/>
    <property type="evidence" value="ECO:0007669"/>
    <property type="project" value="InterPro"/>
</dbReference>
<dbReference type="AlphaFoldDB" id="A0A9P6PSS9"/>
<evidence type="ECO:0000256" key="3">
    <source>
        <dbReference type="ARBA" id="ARBA00019610"/>
    </source>
</evidence>
<keyword evidence="6 8" id="KW-0539">Nucleus</keyword>
<reference evidence="10" key="1">
    <citation type="journal article" date="2020" name="Fungal Divers.">
        <title>Resolving the Mortierellaceae phylogeny through synthesis of multi-gene phylogenetics and phylogenomics.</title>
        <authorList>
            <person name="Vandepol N."/>
            <person name="Liber J."/>
            <person name="Desiro A."/>
            <person name="Na H."/>
            <person name="Kennedy M."/>
            <person name="Barry K."/>
            <person name="Grigoriev I.V."/>
            <person name="Miller A.N."/>
            <person name="O'Donnell K."/>
            <person name="Stajich J.E."/>
            <person name="Bonito G."/>
        </authorList>
    </citation>
    <scope>NUCLEOTIDE SEQUENCE</scope>
    <source>
        <strain evidence="10">KOD948</strain>
    </source>
</reference>
<dbReference type="Proteomes" id="UP000726737">
    <property type="component" value="Unassembled WGS sequence"/>
</dbReference>
<evidence type="ECO:0000313" key="11">
    <source>
        <dbReference type="Proteomes" id="UP000726737"/>
    </source>
</evidence>
<feature type="region of interest" description="Disordered" evidence="9">
    <location>
        <begin position="251"/>
        <end position="277"/>
    </location>
</feature>
<keyword evidence="8" id="KW-0010">Activator</keyword>
<comment type="similarity">
    <text evidence="2 8">Belongs to the Mediator complex subunit 17 family.</text>
</comment>
<dbReference type="OrthoDB" id="10251234at2759"/>
<dbReference type="GO" id="GO:0070847">
    <property type="term" value="C:core mediator complex"/>
    <property type="evidence" value="ECO:0007669"/>
    <property type="project" value="TreeGrafter"/>
</dbReference>
<feature type="compositionally biased region" description="Basic residues" evidence="9">
    <location>
        <begin position="255"/>
        <end position="276"/>
    </location>
</feature>
<evidence type="ECO:0000313" key="10">
    <source>
        <dbReference type="EMBL" id="KAG0251952.1"/>
    </source>
</evidence>
<dbReference type="EMBL" id="JAAAJA010000557">
    <property type="protein sequence ID" value="KAG0251952.1"/>
    <property type="molecule type" value="Genomic_DNA"/>
</dbReference>
<comment type="subunit">
    <text evidence="8">Component of the Mediator complex.</text>
</comment>
<feature type="region of interest" description="Disordered" evidence="9">
    <location>
        <begin position="422"/>
        <end position="445"/>
    </location>
</feature>
<dbReference type="PANTHER" id="PTHR13114">
    <property type="entry name" value="MEDIATOR OF RNA POLYMERASE II TRANSCRIPTION SUBUNIT 17"/>
    <property type="match status" value="1"/>
</dbReference>
<organism evidence="10 11">
    <name type="scientific">Mortierella polycephala</name>
    <dbReference type="NCBI Taxonomy" id="41804"/>
    <lineage>
        <taxon>Eukaryota</taxon>
        <taxon>Fungi</taxon>
        <taxon>Fungi incertae sedis</taxon>
        <taxon>Mucoromycota</taxon>
        <taxon>Mortierellomycotina</taxon>
        <taxon>Mortierellomycetes</taxon>
        <taxon>Mortierellales</taxon>
        <taxon>Mortierellaceae</taxon>
        <taxon>Mortierella</taxon>
    </lineage>
</organism>
<keyword evidence="5 8" id="KW-0804">Transcription</keyword>
<evidence type="ECO:0000256" key="9">
    <source>
        <dbReference type="SAM" id="MobiDB-lite"/>
    </source>
</evidence>
<comment type="subcellular location">
    <subcellularLocation>
        <location evidence="1 8">Nucleus</location>
    </subcellularLocation>
</comment>
<gene>
    <name evidence="10" type="primary">SRB4</name>
    <name evidence="8" type="synonym">MED17</name>
    <name evidence="10" type="ORF">BG011_007302</name>
</gene>